<name>A0ABQ4UKJ9_9HYPH</name>
<dbReference type="InterPro" id="IPR001623">
    <property type="entry name" value="DnaJ_domain"/>
</dbReference>
<evidence type="ECO:0000256" key="1">
    <source>
        <dbReference type="ARBA" id="ARBA00023186"/>
    </source>
</evidence>
<dbReference type="Proteomes" id="UP001055039">
    <property type="component" value="Unassembled WGS sequence"/>
</dbReference>
<dbReference type="Pfam" id="PF01556">
    <property type="entry name" value="DnaJ_C"/>
    <property type="match status" value="1"/>
</dbReference>
<dbReference type="InterPro" id="IPR002939">
    <property type="entry name" value="DnaJ_C"/>
</dbReference>
<dbReference type="SMART" id="SM00271">
    <property type="entry name" value="DnaJ"/>
    <property type="match status" value="1"/>
</dbReference>
<dbReference type="PANTHER" id="PTHR43096:SF52">
    <property type="entry name" value="DNAJ HOMOLOG 1, MITOCHONDRIAL-RELATED"/>
    <property type="match status" value="1"/>
</dbReference>
<feature type="domain" description="J" evidence="3">
    <location>
        <begin position="39"/>
        <end position="103"/>
    </location>
</feature>
<reference evidence="4" key="1">
    <citation type="journal article" date="2021" name="Front. Microbiol.">
        <title>Comprehensive Comparative Genomics and Phenotyping of Methylobacterium Species.</title>
        <authorList>
            <person name="Alessa O."/>
            <person name="Ogura Y."/>
            <person name="Fujitani Y."/>
            <person name="Takami H."/>
            <person name="Hayashi T."/>
            <person name="Sahin N."/>
            <person name="Tani A."/>
        </authorList>
    </citation>
    <scope>NUCLEOTIDE SEQUENCE</scope>
    <source>
        <strain evidence="4">NBRC 15686</strain>
    </source>
</reference>
<dbReference type="PROSITE" id="PS00636">
    <property type="entry name" value="DNAJ_1"/>
    <property type="match status" value="1"/>
</dbReference>
<dbReference type="PRINTS" id="PR00625">
    <property type="entry name" value="JDOMAIN"/>
</dbReference>
<accession>A0ABQ4UKJ9</accession>
<proteinExistence type="predicted"/>
<dbReference type="PROSITE" id="PS50076">
    <property type="entry name" value="DNAJ_2"/>
    <property type="match status" value="1"/>
</dbReference>
<dbReference type="CDD" id="cd10747">
    <property type="entry name" value="DnaJ_C"/>
    <property type="match status" value="1"/>
</dbReference>
<dbReference type="CDD" id="cd06257">
    <property type="entry name" value="DnaJ"/>
    <property type="match status" value="1"/>
</dbReference>
<dbReference type="PANTHER" id="PTHR43096">
    <property type="entry name" value="DNAJ HOMOLOG 1, MITOCHONDRIAL-RELATED"/>
    <property type="match status" value="1"/>
</dbReference>
<evidence type="ECO:0000259" key="3">
    <source>
        <dbReference type="PROSITE" id="PS50076"/>
    </source>
</evidence>
<dbReference type="EMBL" id="BPRC01000033">
    <property type="protein sequence ID" value="GJE67764.1"/>
    <property type="molecule type" value="Genomic_DNA"/>
</dbReference>
<keyword evidence="5" id="KW-1185">Reference proteome</keyword>
<evidence type="ECO:0000256" key="2">
    <source>
        <dbReference type="SAM" id="MobiDB-lite"/>
    </source>
</evidence>
<dbReference type="SUPFAM" id="SSF46565">
    <property type="entry name" value="Chaperone J-domain"/>
    <property type="match status" value="1"/>
</dbReference>
<evidence type="ECO:0000313" key="5">
    <source>
        <dbReference type="Proteomes" id="UP001055039"/>
    </source>
</evidence>
<dbReference type="GO" id="GO:0003677">
    <property type="term" value="F:DNA binding"/>
    <property type="evidence" value="ECO:0007669"/>
    <property type="project" value="UniProtKB-KW"/>
</dbReference>
<dbReference type="Pfam" id="PF00226">
    <property type="entry name" value="DnaJ"/>
    <property type="match status" value="1"/>
</dbReference>
<keyword evidence="4" id="KW-0238">DNA-binding</keyword>
<dbReference type="SUPFAM" id="SSF49493">
    <property type="entry name" value="HSP40/DnaJ peptide-binding domain"/>
    <property type="match status" value="2"/>
</dbReference>
<dbReference type="InterPro" id="IPR036869">
    <property type="entry name" value="J_dom_sf"/>
</dbReference>
<dbReference type="InterPro" id="IPR008971">
    <property type="entry name" value="HSP40/DnaJ_pept-bd"/>
</dbReference>
<dbReference type="Gene3D" id="2.60.260.20">
    <property type="entry name" value="Urease metallochaperone UreE, N-terminal domain"/>
    <property type="match status" value="2"/>
</dbReference>
<evidence type="ECO:0000313" key="4">
    <source>
        <dbReference type="EMBL" id="GJE67764.1"/>
    </source>
</evidence>
<organism evidence="4 5">
    <name type="scientific">Methylorubrum aminovorans</name>
    <dbReference type="NCBI Taxonomy" id="269069"/>
    <lineage>
        <taxon>Bacteria</taxon>
        <taxon>Pseudomonadati</taxon>
        <taxon>Pseudomonadota</taxon>
        <taxon>Alphaproteobacteria</taxon>
        <taxon>Hyphomicrobiales</taxon>
        <taxon>Methylobacteriaceae</taxon>
        <taxon>Methylorubrum</taxon>
    </lineage>
</organism>
<protein>
    <submittedName>
        <fullName evidence="4">Curved DNA-binding protein</fullName>
    </submittedName>
</protein>
<dbReference type="InterPro" id="IPR018253">
    <property type="entry name" value="DnaJ_domain_CS"/>
</dbReference>
<gene>
    <name evidence="4" type="primary">cbpA</name>
    <name evidence="4" type="ORF">LNAOJCKE_4997</name>
</gene>
<keyword evidence="1" id="KW-0143">Chaperone</keyword>
<reference evidence="4" key="2">
    <citation type="submission" date="2021-08" db="EMBL/GenBank/DDBJ databases">
        <authorList>
            <person name="Tani A."/>
            <person name="Ola A."/>
            <person name="Ogura Y."/>
            <person name="Katsura K."/>
            <person name="Hayashi T."/>
        </authorList>
    </citation>
    <scope>NUCLEOTIDE SEQUENCE</scope>
    <source>
        <strain evidence="4">NBRC 15686</strain>
    </source>
</reference>
<feature type="region of interest" description="Disordered" evidence="2">
    <location>
        <begin position="1"/>
        <end position="24"/>
    </location>
</feature>
<comment type="caution">
    <text evidence="4">The sequence shown here is derived from an EMBL/GenBank/DDBJ whole genome shotgun (WGS) entry which is preliminary data.</text>
</comment>
<dbReference type="Gene3D" id="1.10.287.110">
    <property type="entry name" value="DnaJ domain"/>
    <property type="match status" value="1"/>
</dbReference>
<sequence length="348" mass="36318">MVALAGVAEPQRASHVEAKRQRPYSCTAATPHKRIPMRNPYDVLGVPKGAGEAEIKKAFRKLAKAYHPDSNKDPKAAERFAEANTAYEILGDKEKRAQFDRGEIDAEGKPRATGFEGFSGFGGGRGGFDFEGFTQRRGGGAGAGPGGVGEDFISHIFGEAFRAGGAGAGGFSRGGPTRGEDVAAELSVTLEQIAGEEKMRIGLPGGRDVDVMIPKGVVDGQTIRLRGLGGAGGPRGEPGDALLTIRVLPHPVFKVDGADLRATVDLPLEDAVLGGSLRVPTLTGAVEMKVPAMTSSGRTFRLRGKGLPKKDGSRGDLFATTAIALPAGDDAALTDYARRRREAKAGTA</sequence>